<evidence type="ECO:0000313" key="1">
    <source>
        <dbReference type="EMBL" id="PRQ30920.1"/>
    </source>
</evidence>
<accession>A0A2P6Q9R9</accession>
<dbReference type="Gramene" id="PRQ30920">
    <property type="protein sequence ID" value="PRQ30920"/>
    <property type="gene ID" value="RchiOBHm_Chr5g0029841"/>
</dbReference>
<evidence type="ECO:0000313" key="2">
    <source>
        <dbReference type="Proteomes" id="UP000238479"/>
    </source>
</evidence>
<gene>
    <name evidence="1" type="ORF">RchiOBHm_Chr5g0029841</name>
</gene>
<dbReference type="Proteomes" id="UP000238479">
    <property type="component" value="Chromosome 5"/>
</dbReference>
<proteinExistence type="predicted"/>
<dbReference type="EMBL" id="PDCK01000043">
    <property type="protein sequence ID" value="PRQ30920.1"/>
    <property type="molecule type" value="Genomic_DNA"/>
</dbReference>
<sequence>MNGGKLETLVLDLESKAPKLHDTRWMMAARRLHGFFFSSSLCLKTQRLETRGWRESLTLWREFSE</sequence>
<reference evidence="1 2" key="1">
    <citation type="journal article" date="2018" name="Nat. Genet.">
        <title>The Rosa genome provides new insights in the design of modern roses.</title>
        <authorList>
            <person name="Bendahmane M."/>
        </authorList>
    </citation>
    <scope>NUCLEOTIDE SEQUENCE [LARGE SCALE GENOMIC DNA]</scope>
    <source>
        <strain evidence="2">cv. Old Blush</strain>
    </source>
</reference>
<keyword evidence="2" id="KW-1185">Reference proteome</keyword>
<dbReference type="AlphaFoldDB" id="A0A2P6Q9R9"/>
<protein>
    <submittedName>
        <fullName evidence="1">Uncharacterized protein</fullName>
    </submittedName>
</protein>
<organism evidence="1 2">
    <name type="scientific">Rosa chinensis</name>
    <name type="common">China rose</name>
    <dbReference type="NCBI Taxonomy" id="74649"/>
    <lineage>
        <taxon>Eukaryota</taxon>
        <taxon>Viridiplantae</taxon>
        <taxon>Streptophyta</taxon>
        <taxon>Embryophyta</taxon>
        <taxon>Tracheophyta</taxon>
        <taxon>Spermatophyta</taxon>
        <taxon>Magnoliopsida</taxon>
        <taxon>eudicotyledons</taxon>
        <taxon>Gunneridae</taxon>
        <taxon>Pentapetalae</taxon>
        <taxon>rosids</taxon>
        <taxon>fabids</taxon>
        <taxon>Rosales</taxon>
        <taxon>Rosaceae</taxon>
        <taxon>Rosoideae</taxon>
        <taxon>Rosoideae incertae sedis</taxon>
        <taxon>Rosa</taxon>
    </lineage>
</organism>
<comment type="caution">
    <text evidence="1">The sequence shown here is derived from an EMBL/GenBank/DDBJ whole genome shotgun (WGS) entry which is preliminary data.</text>
</comment>
<name>A0A2P6Q9R9_ROSCH</name>